<feature type="transmembrane region" description="Helical" evidence="3">
    <location>
        <begin position="12"/>
        <end position="32"/>
    </location>
</feature>
<feature type="region of interest" description="Disordered" evidence="2">
    <location>
        <begin position="113"/>
        <end position="132"/>
    </location>
</feature>
<dbReference type="AlphaFoldDB" id="A0A1F5ITE5"/>
<evidence type="ECO:0000256" key="3">
    <source>
        <dbReference type="SAM" id="Phobius"/>
    </source>
</evidence>
<organism evidence="4 5">
    <name type="scientific">Candidatus Daviesbacteria bacterium RIFCSPHIGHO2_01_FULL_41_23</name>
    <dbReference type="NCBI Taxonomy" id="1797764"/>
    <lineage>
        <taxon>Bacteria</taxon>
        <taxon>Candidatus Daviesiibacteriota</taxon>
    </lineage>
</organism>
<gene>
    <name evidence="4" type="ORF">A2871_02980</name>
</gene>
<dbReference type="Proteomes" id="UP000176336">
    <property type="component" value="Unassembled WGS sequence"/>
</dbReference>
<evidence type="ECO:0000256" key="1">
    <source>
        <dbReference type="SAM" id="Coils"/>
    </source>
</evidence>
<protein>
    <submittedName>
        <fullName evidence="4">Uncharacterized protein</fullName>
    </submittedName>
</protein>
<keyword evidence="3" id="KW-0812">Transmembrane</keyword>
<feature type="coiled-coil region" evidence="1">
    <location>
        <begin position="60"/>
        <end position="87"/>
    </location>
</feature>
<evidence type="ECO:0000256" key="2">
    <source>
        <dbReference type="SAM" id="MobiDB-lite"/>
    </source>
</evidence>
<keyword evidence="3" id="KW-0472">Membrane</keyword>
<feature type="transmembrane region" description="Helical" evidence="3">
    <location>
        <begin position="38"/>
        <end position="56"/>
    </location>
</feature>
<reference evidence="4 5" key="1">
    <citation type="journal article" date="2016" name="Nat. Commun.">
        <title>Thousands of microbial genomes shed light on interconnected biogeochemical processes in an aquifer system.</title>
        <authorList>
            <person name="Anantharaman K."/>
            <person name="Brown C.T."/>
            <person name="Hug L.A."/>
            <person name="Sharon I."/>
            <person name="Castelle C.J."/>
            <person name="Probst A.J."/>
            <person name="Thomas B.C."/>
            <person name="Singh A."/>
            <person name="Wilkins M.J."/>
            <person name="Karaoz U."/>
            <person name="Brodie E.L."/>
            <person name="Williams K.H."/>
            <person name="Hubbard S.S."/>
            <person name="Banfield J.F."/>
        </authorList>
    </citation>
    <scope>NUCLEOTIDE SEQUENCE [LARGE SCALE GENOMIC DNA]</scope>
</reference>
<keyword evidence="1" id="KW-0175">Coiled coil</keyword>
<sequence>MIKNLGKFGLLLFLLAHPAILVAVFVFIFLGIINWHLALLFTGMIAFEAVSIAFLMRIKLNKTIFNLGEMENKIQDLKEDADVLARMQRELIYAGHQIKTLQVDLDALRKINSNGHGNDHSRRTHIPSVSQS</sequence>
<comment type="caution">
    <text evidence="4">The sequence shown here is derived from an EMBL/GenBank/DDBJ whole genome shotgun (WGS) entry which is preliminary data.</text>
</comment>
<evidence type="ECO:0000313" key="5">
    <source>
        <dbReference type="Proteomes" id="UP000176336"/>
    </source>
</evidence>
<keyword evidence="3" id="KW-1133">Transmembrane helix</keyword>
<name>A0A1F5ITE5_9BACT</name>
<proteinExistence type="predicted"/>
<accession>A0A1F5ITE5</accession>
<dbReference type="EMBL" id="MFCR01000002">
    <property type="protein sequence ID" value="OGE19607.1"/>
    <property type="molecule type" value="Genomic_DNA"/>
</dbReference>
<evidence type="ECO:0000313" key="4">
    <source>
        <dbReference type="EMBL" id="OGE19607.1"/>
    </source>
</evidence>